<protein>
    <submittedName>
        <fullName evidence="2">Uncharacterized protein</fullName>
    </submittedName>
</protein>
<dbReference type="VEuPathDB" id="CryptoDB:GNI_011380"/>
<gene>
    <name evidence="2" type="ORF">GNI_011380</name>
</gene>
<dbReference type="GeneID" id="22910671"/>
<sequence>MADSPAHKVTLSAIWGRPRDKAIKEPVEDHVAKSGQDDKENRIMGGQVNSAKQSANVSANVPANVPAKQHADENKTECEGTGCEGTGYEGTGYEGTEYEGTEYEGTEGDAGIEGGQETEGGDGTDGHRTDGHDRKGHDRKGHDRRTRGYEEEEESQLTLRRFMVPKAVVEGSRRVLQRKRSILPHDLSERWSTSRSAPSLAKSESESEFVTPVPMKRRATIGLGEWSTPVVTPEPSTLGRKRAFRDLSTFQDLSTLQDHVKRWRLASRK</sequence>
<evidence type="ECO:0000313" key="2">
    <source>
        <dbReference type="EMBL" id="EZG85831.1"/>
    </source>
</evidence>
<reference evidence="2" key="1">
    <citation type="submission" date="2013-12" db="EMBL/GenBank/DDBJ databases">
        <authorList>
            <person name="Omoto C.K."/>
            <person name="Sibley D."/>
            <person name="Venepally P."/>
            <person name="Hadjithomas M."/>
            <person name="Karamycheva S."/>
            <person name="Brunk B."/>
            <person name="Roos D."/>
            <person name="Caler E."/>
            <person name="Lorenzi H."/>
        </authorList>
    </citation>
    <scope>NUCLEOTIDE SEQUENCE</scope>
</reference>
<feature type="compositionally biased region" description="Gly residues" evidence="1">
    <location>
        <begin position="82"/>
        <end position="93"/>
    </location>
</feature>
<feature type="compositionally biased region" description="Gly residues" evidence="1">
    <location>
        <begin position="111"/>
        <end position="123"/>
    </location>
</feature>
<comment type="caution">
    <text evidence="2">The sequence shown here is derived from an EMBL/GenBank/DDBJ whole genome shotgun (WGS) entry which is preliminary data.</text>
</comment>
<feature type="compositionally biased region" description="Basic and acidic residues" evidence="1">
    <location>
        <begin position="124"/>
        <end position="136"/>
    </location>
</feature>
<feature type="region of interest" description="Disordered" evidence="1">
    <location>
        <begin position="189"/>
        <end position="211"/>
    </location>
</feature>
<organism evidence="2 3">
    <name type="scientific">Gregarina niphandrodes</name>
    <name type="common">Septate eugregarine</name>
    <dbReference type="NCBI Taxonomy" id="110365"/>
    <lineage>
        <taxon>Eukaryota</taxon>
        <taxon>Sar</taxon>
        <taxon>Alveolata</taxon>
        <taxon>Apicomplexa</taxon>
        <taxon>Conoidasida</taxon>
        <taxon>Gregarinasina</taxon>
        <taxon>Eugregarinorida</taxon>
        <taxon>Gregarinidae</taxon>
        <taxon>Gregarina</taxon>
    </lineage>
</organism>
<accession>A0A023BD13</accession>
<name>A0A023BD13_GRENI</name>
<evidence type="ECO:0000256" key="1">
    <source>
        <dbReference type="SAM" id="MobiDB-lite"/>
    </source>
</evidence>
<dbReference type="AlphaFoldDB" id="A0A023BD13"/>
<feature type="compositionally biased region" description="Acidic residues" evidence="1">
    <location>
        <begin position="96"/>
        <end position="107"/>
    </location>
</feature>
<feature type="region of interest" description="Disordered" evidence="1">
    <location>
        <begin position="66"/>
        <end position="159"/>
    </location>
</feature>
<dbReference type="RefSeq" id="XP_011128808.1">
    <property type="nucleotide sequence ID" value="XM_011130506.1"/>
</dbReference>
<dbReference type="EMBL" id="AFNH02000085">
    <property type="protein sequence ID" value="EZG85831.1"/>
    <property type="molecule type" value="Genomic_DNA"/>
</dbReference>
<feature type="compositionally biased region" description="Basic and acidic residues" evidence="1">
    <location>
        <begin position="69"/>
        <end position="78"/>
    </location>
</feature>
<keyword evidence="3" id="KW-1185">Reference proteome</keyword>
<dbReference type="Proteomes" id="UP000019763">
    <property type="component" value="Unassembled WGS sequence"/>
</dbReference>
<proteinExistence type="predicted"/>
<evidence type="ECO:0000313" key="3">
    <source>
        <dbReference type="Proteomes" id="UP000019763"/>
    </source>
</evidence>